<accession>A0A975DD41</accession>
<evidence type="ECO:0000313" key="2">
    <source>
        <dbReference type="Proteomes" id="UP000682739"/>
    </source>
</evidence>
<dbReference type="AlphaFoldDB" id="A0A975DD41"/>
<reference evidence="1" key="1">
    <citation type="submission" date="2021-03" db="EMBL/GenBank/DDBJ databases">
        <title>Description of Psychrosphaera ytuae sp. nov. isolated from deep sea sediment of South China Sea.</title>
        <authorList>
            <person name="Zhang J."/>
            <person name="Xu X.-D."/>
        </authorList>
    </citation>
    <scope>NUCLEOTIDE SEQUENCE</scope>
    <source>
        <strain evidence="1">MTZ26</strain>
    </source>
</reference>
<dbReference type="Proteomes" id="UP000682739">
    <property type="component" value="Chromosome"/>
</dbReference>
<protein>
    <submittedName>
        <fullName evidence="1">Uncharacterized protein</fullName>
    </submittedName>
</protein>
<dbReference type="KEGG" id="psym:J1N51_01290"/>
<dbReference type="EMBL" id="CP072110">
    <property type="protein sequence ID" value="QTH64151.1"/>
    <property type="molecule type" value="Genomic_DNA"/>
</dbReference>
<proteinExistence type="predicted"/>
<evidence type="ECO:0000313" key="1">
    <source>
        <dbReference type="EMBL" id="QTH64151.1"/>
    </source>
</evidence>
<sequence length="138" mass="15369">MEDLPIIVDVKGLFDLKDHKTAAMLERVNAWINFQALGANWFADESAIPSFYIELYPENQYLQQSKQLSAGWNTATGGGFTGIVSCDLDTLQFKCIAAIANQDLKEMMDDGSIVESNLQAMSKHICNYLSKDLQLNSL</sequence>
<keyword evidence="2" id="KW-1185">Reference proteome</keyword>
<dbReference type="RefSeq" id="WP_208832206.1">
    <property type="nucleotide sequence ID" value="NZ_CP072110.1"/>
</dbReference>
<organism evidence="1 2">
    <name type="scientific">Psychrosphaera ytuae</name>
    <dbReference type="NCBI Taxonomy" id="2820710"/>
    <lineage>
        <taxon>Bacteria</taxon>
        <taxon>Pseudomonadati</taxon>
        <taxon>Pseudomonadota</taxon>
        <taxon>Gammaproteobacteria</taxon>
        <taxon>Alteromonadales</taxon>
        <taxon>Pseudoalteromonadaceae</taxon>
        <taxon>Psychrosphaera</taxon>
    </lineage>
</organism>
<name>A0A975DD41_9GAMM</name>
<gene>
    <name evidence="1" type="ORF">J1N51_01290</name>
</gene>